<evidence type="ECO:0000313" key="2">
    <source>
        <dbReference type="EMBL" id="SEJ17912.1"/>
    </source>
</evidence>
<accession>A0A1H6WZJ8</accession>
<dbReference type="Proteomes" id="UP000199532">
    <property type="component" value="Unassembled WGS sequence"/>
</dbReference>
<evidence type="ECO:0000259" key="1">
    <source>
        <dbReference type="Pfam" id="PF13590"/>
    </source>
</evidence>
<dbReference type="AlphaFoldDB" id="A0A1H6WZJ8"/>
<dbReference type="Pfam" id="PF13590">
    <property type="entry name" value="DUF4136"/>
    <property type="match status" value="1"/>
</dbReference>
<dbReference type="STRING" id="408657.SAMN04487995_3633"/>
<evidence type="ECO:0000313" key="3">
    <source>
        <dbReference type="Proteomes" id="UP000199532"/>
    </source>
</evidence>
<proteinExistence type="predicted"/>
<dbReference type="Gene3D" id="3.30.160.670">
    <property type="match status" value="1"/>
</dbReference>
<feature type="domain" description="DUF4136" evidence="1">
    <location>
        <begin position="31"/>
        <end position="176"/>
    </location>
</feature>
<name>A0A1H6WZJ8_9BACT</name>
<keyword evidence="3" id="KW-1185">Reference proteome</keyword>
<protein>
    <recommendedName>
        <fullName evidence="1">DUF4136 domain-containing protein</fullName>
    </recommendedName>
</protein>
<reference evidence="2 3" key="1">
    <citation type="submission" date="2016-10" db="EMBL/GenBank/DDBJ databases">
        <authorList>
            <person name="de Groot N.N."/>
        </authorList>
    </citation>
    <scope>NUCLEOTIDE SEQUENCE [LARGE SCALE GENOMIC DNA]</scope>
    <source>
        <strain evidence="2 3">DSM 19938</strain>
    </source>
</reference>
<sequence length="180" mass="20134">MKTSILIILLTSTLFGCAPSHKILKPEKEENFRLTDYSTFGFFDVEAKGDTSPVTFEKNIAIIKDAISKNLEAKGLNQAQDPALKVNIAISVKEEIQTRQTNFQNDGRPLYMGQRRYSWKSKEVETGRYKEGTLLIDLVDASSNKMVWKGGGEGILPGKEENFVKGINEVVTEIFKSITP</sequence>
<gene>
    <name evidence="2" type="ORF">SAMN04487995_3633</name>
</gene>
<dbReference type="EMBL" id="FNXY01000005">
    <property type="protein sequence ID" value="SEJ17912.1"/>
    <property type="molecule type" value="Genomic_DNA"/>
</dbReference>
<dbReference type="RefSeq" id="WP_090337543.1">
    <property type="nucleotide sequence ID" value="NZ_FNXY01000005.1"/>
</dbReference>
<dbReference type="PROSITE" id="PS51257">
    <property type="entry name" value="PROKAR_LIPOPROTEIN"/>
    <property type="match status" value="1"/>
</dbReference>
<organism evidence="2 3">
    <name type="scientific">Dyadobacter koreensis</name>
    <dbReference type="NCBI Taxonomy" id="408657"/>
    <lineage>
        <taxon>Bacteria</taxon>
        <taxon>Pseudomonadati</taxon>
        <taxon>Bacteroidota</taxon>
        <taxon>Cytophagia</taxon>
        <taxon>Cytophagales</taxon>
        <taxon>Spirosomataceae</taxon>
        <taxon>Dyadobacter</taxon>
    </lineage>
</organism>
<dbReference type="OrthoDB" id="118896at2"/>
<dbReference type="InterPro" id="IPR025411">
    <property type="entry name" value="DUF4136"/>
</dbReference>